<keyword evidence="8" id="KW-1185">Reference proteome</keyword>
<dbReference type="Gene3D" id="3.40.50.1980">
    <property type="entry name" value="Nitrogenase molybdenum iron protein domain"/>
    <property type="match status" value="2"/>
</dbReference>
<dbReference type="InterPro" id="IPR002491">
    <property type="entry name" value="ABC_transptr_periplasmic_BD"/>
</dbReference>
<feature type="domain" description="Fe/B12 periplasmic-binding" evidence="6">
    <location>
        <begin position="55"/>
        <end position="316"/>
    </location>
</feature>
<dbReference type="Pfam" id="PF01497">
    <property type="entry name" value="Peripla_BP_2"/>
    <property type="match status" value="1"/>
</dbReference>
<evidence type="ECO:0000313" key="8">
    <source>
        <dbReference type="Proteomes" id="UP000717624"/>
    </source>
</evidence>
<sequence>MLHKQTQMIASIFSLLMLLVLTACGQQAGSTAPAAGSETRTVQTAKGEVTVPVHPKRIVTDLYLADVLALGIKPVGANEWSLRNPYIKEQIEGIEDIGAPISVEKVLALKPDLIILQSDENYEKLSMIAPTVVIPYASEGDFYGELRKIADVIGQQEKTEEWIASFEQKAAEARKQIEPLVAEGETFGLYELADGKVWMFGDNWGRGGQVLYKALQLSPPPIMRELISQGTQYKELAIESLPEYAADNMFVTTYSAASKGSAPDSFADLQTNPVWNSLDAVKQKRVFLMDFAMYYADPYALESQLQLMVQKITESHQH</sequence>
<dbReference type="PANTHER" id="PTHR30532:SF26">
    <property type="entry name" value="IRON(3+)-HYDROXAMATE-BINDING PROTEIN FHUD"/>
    <property type="match status" value="1"/>
</dbReference>
<evidence type="ECO:0000313" key="7">
    <source>
        <dbReference type="EMBL" id="MBM7589698.1"/>
    </source>
</evidence>
<organism evidence="7 8">
    <name type="scientific">Brevibacillus fulvus</name>
    <dbReference type="NCBI Taxonomy" id="1125967"/>
    <lineage>
        <taxon>Bacteria</taxon>
        <taxon>Bacillati</taxon>
        <taxon>Bacillota</taxon>
        <taxon>Bacilli</taxon>
        <taxon>Bacillales</taxon>
        <taxon>Paenibacillaceae</taxon>
        <taxon>Brevibacillus</taxon>
    </lineage>
</organism>
<evidence type="ECO:0000259" key="6">
    <source>
        <dbReference type="PROSITE" id="PS50983"/>
    </source>
</evidence>
<name>A0A939BRQ6_9BACL</name>
<evidence type="ECO:0000256" key="2">
    <source>
        <dbReference type="ARBA" id="ARBA00008814"/>
    </source>
</evidence>
<dbReference type="PROSITE" id="PS51257">
    <property type="entry name" value="PROKAR_LIPOPROTEIN"/>
    <property type="match status" value="1"/>
</dbReference>
<dbReference type="GO" id="GO:0030288">
    <property type="term" value="C:outer membrane-bounded periplasmic space"/>
    <property type="evidence" value="ECO:0007669"/>
    <property type="project" value="TreeGrafter"/>
</dbReference>
<feature type="signal peptide" evidence="5">
    <location>
        <begin position="1"/>
        <end position="28"/>
    </location>
</feature>
<dbReference type="EMBL" id="JAFBEB010000003">
    <property type="protein sequence ID" value="MBM7589698.1"/>
    <property type="molecule type" value="Genomic_DNA"/>
</dbReference>
<evidence type="ECO:0000256" key="3">
    <source>
        <dbReference type="ARBA" id="ARBA00022448"/>
    </source>
</evidence>
<dbReference type="GO" id="GO:1901678">
    <property type="term" value="P:iron coordination entity transport"/>
    <property type="evidence" value="ECO:0007669"/>
    <property type="project" value="UniProtKB-ARBA"/>
</dbReference>
<proteinExistence type="inferred from homology"/>
<gene>
    <name evidence="7" type="ORF">JOD01_001298</name>
</gene>
<reference evidence="7" key="1">
    <citation type="submission" date="2021-01" db="EMBL/GenBank/DDBJ databases">
        <title>Genomic Encyclopedia of Type Strains, Phase IV (KMG-IV): sequencing the most valuable type-strain genomes for metagenomic binning, comparative biology and taxonomic classification.</title>
        <authorList>
            <person name="Goeker M."/>
        </authorList>
    </citation>
    <scope>NUCLEOTIDE SEQUENCE</scope>
    <source>
        <strain evidence="7">DSM 25523</strain>
    </source>
</reference>
<dbReference type="SUPFAM" id="SSF53807">
    <property type="entry name" value="Helical backbone' metal receptor"/>
    <property type="match status" value="1"/>
</dbReference>
<dbReference type="InterPro" id="IPR051313">
    <property type="entry name" value="Bact_iron-sidero_bind"/>
</dbReference>
<keyword evidence="3" id="KW-0813">Transport</keyword>
<dbReference type="AlphaFoldDB" id="A0A939BRQ6"/>
<evidence type="ECO:0000256" key="5">
    <source>
        <dbReference type="SAM" id="SignalP"/>
    </source>
</evidence>
<comment type="similarity">
    <text evidence="2">Belongs to the bacterial solute-binding protein 8 family.</text>
</comment>
<dbReference type="PROSITE" id="PS50983">
    <property type="entry name" value="FE_B12_PBP"/>
    <property type="match status" value="1"/>
</dbReference>
<comment type="subcellular location">
    <subcellularLocation>
        <location evidence="1">Cell envelope</location>
    </subcellularLocation>
</comment>
<feature type="chain" id="PRO_5038503709" evidence="5">
    <location>
        <begin position="29"/>
        <end position="318"/>
    </location>
</feature>
<dbReference type="PANTHER" id="PTHR30532">
    <property type="entry name" value="IRON III DICITRATE-BINDING PERIPLASMIC PROTEIN"/>
    <property type="match status" value="1"/>
</dbReference>
<protein>
    <submittedName>
        <fullName evidence="7">Iron complex transport system substrate-binding protein</fullName>
    </submittedName>
</protein>
<evidence type="ECO:0000256" key="4">
    <source>
        <dbReference type="ARBA" id="ARBA00022729"/>
    </source>
</evidence>
<accession>A0A939BRQ6</accession>
<evidence type="ECO:0000256" key="1">
    <source>
        <dbReference type="ARBA" id="ARBA00004196"/>
    </source>
</evidence>
<comment type="caution">
    <text evidence="7">The sequence shown here is derived from an EMBL/GenBank/DDBJ whole genome shotgun (WGS) entry which is preliminary data.</text>
</comment>
<dbReference type="RefSeq" id="WP_204517420.1">
    <property type="nucleotide sequence ID" value="NZ_BAABIN010000038.1"/>
</dbReference>
<dbReference type="Proteomes" id="UP000717624">
    <property type="component" value="Unassembled WGS sequence"/>
</dbReference>
<keyword evidence="4 5" id="KW-0732">Signal</keyword>